<gene>
    <name evidence="2" type="ORF">H1P_80064</name>
</gene>
<accession>A0A563W484</accession>
<dbReference type="Proteomes" id="UP000320055">
    <property type="component" value="Unassembled WGS sequence"/>
</dbReference>
<feature type="compositionally biased region" description="Polar residues" evidence="1">
    <location>
        <begin position="72"/>
        <end position="81"/>
    </location>
</feature>
<protein>
    <submittedName>
        <fullName evidence="2">Uncharacterized protein</fullName>
    </submittedName>
</protein>
<name>A0A563W484_9CYAN</name>
<feature type="compositionally biased region" description="Polar residues" evidence="1">
    <location>
        <begin position="88"/>
        <end position="99"/>
    </location>
</feature>
<dbReference type="RefSeq" id="WP_144863662.1">
    <property type="nucleotide sequence ID" value="NZ_LR213772.1"/>
</dbReference>
<organism evidence="2 3">
    <name type="scientific">Hyella patelloides LEGE 07179</name>
    <dbReference type="NCBI Taxonomy" id="945734"/>
    <lineage>
        <taxon>Bacteria</taxon>
        <taxon>Bacillati</taxon>
        <taxon>Cyanobacteriota</taxon>
        <taxon>Cyanophyceae</taxon>
        <taxon>Pleurocapsales</taxon>
        <taxon>Hyellaceae</taxon>
        <taxon>Hyella</taxon>
    </lineage>
</organism>
<dbReference type="EMBL" id="CAACVJ010000687">
    <property type="protein sequence ID" value="VEP18509.1"/>
    <property type="molecule type" value="Genomic_DNA"/>
</dbReference>
<sequence>MNNNNLSQIVQHGFRVAVGAVTSLVETAQNQDKRSEAISELQMELNQKTREWAVKGEITEQEARKILDNLLRQRNGQQNSADSDRHTNNTGEENINSGLQELKDDLIALRIELAKMRESQK</sequence>
<feature type="region of interest" description="Disordered" evidence="1">
    <location>
        <begin position="72"/>
        <end position="99"/>
    </location>
</feature>
<dbReference type="AlphaFoldDB" id="A0A563W484"/>
<proteinExistence type="predicted"/>
<keyword evidence="3" id="KW-1185">Reference proteome</keyword>
<reference evidence="2 3" key="1">
    <citation type="submission" date="2019-01" db="EMBL/GenBank/DDBJ databases">
        <authorList>
            <person name="Brito A."/>
        </authorList>
    </citation>
    <scope>NUCLEOTIDE SEQUENCE [LARGE SCALE GENOMIC DNA]</scope>
    <source>
        <strain evidence="2">1</strain>
    </source>
</reference>
<dbReference type="OrthoDB" id="560634at2"/>
<evidence type="ECO:0000313" key="3">
    <source>
        <dbReference type="Proteomes" id="UP000320055"/>
    </source>
</evidence>
<evidence type="ECO:0000313" key="2">
    <source>
        <dbReference type="EMBL" id="VEP18509.1"/>
    </source>
</evidence>
<evidence type="ECO:0000256" key="1">
    <source>
        <dbReference type="SAM" id="MobiDB-lite"/>
    </source>
</evidence>